<reference evidence="1" key="2">
    <citation type="journal article" date="2015" name="Data Brief">
        <title>Shoot transcriptome of the giant reed, Arundo donax.</title>
        <authorList>
            <person name="Barrero R.A."/>
            <person name="Guerrero F.D."/>
            <person name="Moolhuijzen P."/>
            <person name="Goolsby J.A."/>
            <person name="Tidwell J."/>
            <person name="Bellgard S.E."/>
            <person name="Bellgard M.I."/>
        </authorList>
    </citation>
    <scope>NUCLEOTIDE SEQUENCE</scope>
    <source>
        <tissue evidence="1">Shoot tissue taken approximately 20 cm above the soil surface</tissue>
    </source>
</reference>
<accession>A0A0A9EI72</accession>
<evidence type="ECO:0000313" key="1">
    <source>
        <dbReference type="EMBL" id="JAD95742.1"/>
    </source>
</evidence>
<dbReference type="EMBL" id="GBRH01202153">
    <property type="protein sequence ID" value="JAD95742.1"/>
    <property type="molecule type" value="Transcribed_RNA"/>
</dbReference>
<protein>
    <submittedName>
        <fullName evidence="1">Pdlk1</fullName>
    </submittedName>
</protein>
<sequence length="109" mass="11798">MIRTGGACLSEFIYRSCTARREFFTNSNIMRCRCGVTYGNVKSGPPYMSTSGADPYSRRQIARASSLAIRATIMGDSFVFMSPITPGSGSGSCKATCCPISMRIPILDM</sequence>
<name>A0A0A9EI72_ARUDO</name>
<reference evidence="1" key="1">
    <citation type="submission" date="2014-09" db="EMBL/GenBank/DDBJ databases">
        <authorList>
            <person name="Magalhaes I.L.F."/>
            <person name="Oliveira U."/>
            <person name="Santos F.R."/>
            <person name="Vidigal T.H.D.A."/>
            <person name="Brescovit A.D."/>
            <person name="Santos A.J."/>
        </authorList>
    </citation>
    <scope>NUCLEOTIDE SEQUENCE</scope>
    <source>
        <tissue evidence="1">Shoot tissue taken approximately 20 cm above the soil surface</tissue>
    </source>
</reference>
<organism evidence="1">
    <name type="scientific">Arundo donax</name>
    <name type="common">Giant reed</name>
    <name type="synonym">Donax arundinaceus</name>
    <dbReference type="NCBI Taxonomy" id="35708"/>
    <lineage>
        <taxon>Eukaryota</taxon>
        <taxon>Viridiplantae</taxon>
        <taxon>Streptophyta</taxon>
        <taxon>Embryophyta</taxon>
        <taxon>Tracheophyta</taxon>
        <taxon>Spermatophyta</taxon>
        <taxon>Magnoliopsida</taxon>
        <taxon>Liliopsida</taxon>
        <taxon>Poales</taxon>
        <taxon>Poaceae</taxon>
        <taxon>PACMAD clade</taxon>
        <taxon>Arundinoideae</taxon>
        <taxon>Arundineae</taxon>
        <taxon>Arundo</taxon>
    </lineage>
</organism>
<dbReference type="AlphaFoldDB" id="A0A0A9EI72"/>
<proteinExistence type="predicted"/>